<proteinExistence type="predicted"/>
<sequence>MTAKNPNASYMPGGHISNGSKPGFKSQYISTTNDMGVLKKWNQGRAVEIDLDKFGGWVVDASTQAARDRAGIRGATANRLAENSKEVLLEGFIPPGAIRWLGKV</sequence>
<feature type="region of interest" description="Disordered" evidence="1">
    <location>
        <begin position="1"/>
        <end position="22"/>
    </location>
</feature>
<evidence type="ECO:0000313" key="2">
    <source>
        <dbReference type="EMBL" id="EWC59808.1"/>
    </source>
</evidence>
<keyword evidence="3" id="KW-1185">Reference proteome</keyword>
<comment type="caution">
    <text evidence="2">The sequence shown here is derived from an EMBL/GenBank/DDBJ whole genome shotgun (WGS) entry which is preliminary data.</text>
</comment>
<gene>
    <name evidence="2" type="ORF">UO65_4951</name>
</gene>
<dbReference type="Proteomes" id="UP000019277">
    <property type="component" value="Unassembled WGS sequence"/>
</dbReference>
<dbReference type="OrthoDB" id="4981820at2"/>
<protein>
    <submittedName>
        <fullName evidence="2">Uncharacterized protein</fullName>
    </submittedName>
</protein>
<reference evidence="2 3" key="1">
    <citation type="journal article" date="2014" name="Genome Announc.">
        <title>Draft Genome Sequence of the Antitrypanosomally Active Sponge-Associated Bacterium Actinokineospora sp. Strain EG49.</title>
        <authorList>
            <person name="Harjes J."/>
            <person name="Ryu T."/>
            <person name="Abdelmohsen U.R."/>
            <person name="Moitinho-Silva L."/>
            <person name="Horn H."/>
            <person name="Ravasi T."/>
            <person name="Hentschel U."/>
        </authorList>
    </citation>
    <scope>NUCLEOTIDE SEQUENCE [LARGE SCALE GENOMIC DNA]</scope>
    <source>
        <strain evidence="2 3">EG49</strain>
    </source>
</reference>
<organism evidence="2 3">
    <name type="scientific">Actinokineospora spheciospongiae</name>
    <dbReference type="NCBI Taxonomy" id="909613"/>
    <lineage>
        <taxon>Bacteria</taxon>
        <taxon>Bacillati</taxon>
        <taxon>Actinomycetota</taxon>
        <taxon>Actinomycetes</taxon>
        <taxon>Pseudonocardiales</taxon>
        <taxon>Pseudonocardiaceae</taxon>
        <taxon>Actinokineospora</taxon>
    </lineage>
</organism>
<dbReference type="EMBL" id="AYXG01000185">
    <property type="protein sequence ID" value="EWC59808.1"/>
    <property type="molecule type" value="Genomic_DNA"/>
</dbReference>
<accession>W7IHK8</accession>
<evidence type="ECO:0000313" key="3">
    <source>
        <dbReference type="Proteomes" id="UP000019277"/>
    </source>
</evidence>
<name>W7IHK8_9PSEU</name>
<evidence type="ECO:0000256" key="1">
    <source>
        <dbReference type="SAM" id="MobiDB-lite"/>
    </source>
</evidence>
<dbReference type="RefSeq" id="WP_035286632.1">
    <property type="nucleotide sequence ID" value="NZ_AYXG01000185.1"/>
</dbReference>
<dbReference type="AlphaFoldDB" id="W7IHK8"/>
<dbReference type="STRING" id="909613.UO65_4951"/>